<evidence type="ECO:0000256" key="2">
    <source>
        <dbReference type="SAM" id="Phobius"/>
    </source>
</evidence>
<evidence type="ECO:0000256" key="3">
    <source>
        <dbReference type="SAM" id="SignalP"/>
    </source>
</evidence>
<feature type="region of interest" description="Disordered" evidence="1">
    <location>
        <begin position="32"/>
        <end position="351"/>
    </location>
</feature>
<gene>
    <name evidence="5" type="primary">LOC18597951</name>
</gene>
<dbReference type="GeneID" id="18597951"/>
<evidence type="ECO:0000313" key="4">
    <source>
        <dbReference type="Proteomes" id="UP000694886"/>
    </source>
</evidence>
<dbReference type="Gramene" id="Tc05v2_t005220.1">
    <property type="protein sequence ID" value="Tc05v2_p005220.1"/>
    <property type="gene ID" value="Tc05v2_g005220"/>
</dbReference>
<feature type="transmembrane region" description="Helical" evidence="2">
    <location>
        <begin position="399"/>
        <end position="418"/>
    </location>
</feature>
<feature type="compositionally biased region" description="Polar residues" evidence="1">
    <location>
        <begin position="91"/>
        <end position="115"/>
    </location>
</feature>
<keyword evidence="2" id="KW-0472">Membrane</keyword>
<feature type="compositionally biased region" description="Polar residues" evidence="1">
    <location>
        <begin position="304"/>
        <end position="321"/>
    </location>
</feature>
<feature type="compositionally biased region" description="Polar residues" evidence="1">
    <location>
        <begin position="230"/>
        <end position="248"/>
    </location>
</feature>
<keyword evidence="2" id="KW-0812">Transmembrane</keyword>
<organism evidence="4 5">
    <name type="scientific">Theobroma cacao</name>
    <name type="common">Cacao</name>
    <name type="synonym">Cocoa</name>
    <dbReference type="NCBI Taxonomy" id="3641"/>
    <lineage>
        <taxon>Eukaryota</taxon>
        <taxon>Viridiplantae</taxon>
        <taxon>Streptophyta</taxon>
        <taxon>Embryophyta</taxon>
        <taxon>Tracheophyta</taxon>
        <taxon>Spermatophyta</taxon>
        <taxon>Magnoliopsida</taxon>
        <taxon>eudicotyledons</taxon>
        <taxon>Gunneridae</taxon>
        <taxon>Pentapetalae</taxon>
        <taxon>rosids</taxon>
        <taxon>malvids</taxon>
        <taxon>Malvales</taxon>
        <taxon>Malvaceae</taxon>
        <taxon>Byttnerioideae</taxon>
        <taxon>Theobroma</taxon>
    </lineage>
</organism>
<feature type="compositionally biased region" description="Polar residues" evidence="1">
    <location>
        <begin position="141"/>
        <end position="156"/>
    </location>
</feature>
<accession>A0AB32WET2</accession>
<evidence type="ECO:0000313" key="5">
    <source>
        <dbReference type="RefSeq" id="XP_017976376.1"/>
    </source>
</evidence>
<feature type="compositionally biased region" description="Polar residues" evidence="1">
    <location>
        <begin position="70"/>
        <end position="83"/>
    </location>
</feature>
<keyword evidence="3" id="KW-0732">Signal</keyword>
<evidence type="ECO:0000256" key="1">
    <source>
        <dbReference type="SAM" id="MobiDB-lite"/>
    </source>
</evidence>
<dbReference type="RefSeq" id="XP_017976376.1">
    <property type="nucleotide sequence ID" value="XM_018120887.1"/>
</dbReference>
<dbReference type="Proteomes" id="UP000694886">
    <property type="component" value="Chromosome 5"/>
</dbReference>
<feature type="signal peptide" evidence="3">
    <location>
        <begin position="1"/>
        <end position="20"/>
    </location>
</feature>
<keyword evidence="2" id="KW-1133">Transmembrane helix</keyword>
<reference evidence="5" key="2">
    <citation type="submission" date="2025-08" db="UniProtKB">
        <authorList>
            <consortium name="RefSeq"/>
        </authorList>
    </citation>
    <scope>IDENTIFICATION</scope>
</reference>
<feature type="compositionally biased region" description="Polar residues" evidence="1">
    <location>
        <begin position="163"/>
        <end position="172"/>
    </location>
</feature>
<proteinExistence type="predicted"/>
<sequence length="439" mass="47071">MPKQASKVCLFLSIVFSILANHSISATTSEQSYAPAASESENKSLSLESLPFLPNPDSPTTEAEAVAETLSPTYFSFPPSSNIPDVETKPNETLSQENVSNLSNADEPSLETQGEQKLFQDLASPPSVDDPTLESNKGDENISTSLSPSNVDNSVLDTRDMDNLSQENTSLPPSKADPPAVETKESEDLFQENTSLPPSPSVDTPAVETKEDENVSQENLSSAENKDNEIPSQEYTSVPSSYSPNVDATSLEENKSPTVAPAYVDNTPALDTSDDGSFTQENHSPVTYANTPAPETKGEEDITSQDYSSVTPPNTESQNPENVPELNDYSSLPKTAVPAPSEAVSFPESDPTIQMTPSNDETFGLAPTSHQTILPFNYRAEDEPVEPYEDEDSWNGVNGAVAGVLVGACVIGVGGFIYQKRKNDNIRAQYTCLAKKGGV</sequence>
<reference evidence="4" key="1">
    <citation type="journal article" date="1997" name="Nucleic Acids Res.">
        <title>tRNAscan-SE: a program for improved detection of transfer RNA genes in genomic sequence.</title>
        <authorList>
            <person name="Lowe T.M."/>
            <person name="Eddy S.R."/>
        </authorList>
    </citation>
    <scope>NUCLEOTIDE SEQUENCE [LARGE SCALE GENOMIC DNA]</scope>
    <source>
        <strain evidence="4">r\B97-61/B2</strain>
    </source>
</reference>
<protein>
    <submittedName>
        <fullName evidence="5">Pre-mRNA-processing factor 39</fullName>
    </submittedName>
</protein>
<feature type="chain" id="PRO_5044293451" evidence="3">
    <location>
        <begin position="21"/>
        <end position="439"/>
    </location>
</feature>
<dbReference type="AlphaFoldDB" id="A0AB32WET2"/>
<name>A0AB32WET2_THECC</name>
<feature type="compositionally biased region" description="Polar residues" evidence="1">
    <location>
        <begin position="275"/>
        <end position="290"/>
    </location>
</feature>
<dbReference type="KEGG" id="tcc:18597951"/>